<keyword evidence="3" id="KW-1185">Reference proteome</keyword>
<reference evidence="2" key="1">
    <citation type="submission" date="2020-05" db="EMBL/GenBank/DDBJ databases">
        <title>WGS assembly of Panicum virgatum.</title>
        <authorList>
            <person name="Lovell J.T."/>
            <person name="Jenkins J."/>
            <person name="Shu S."/>
            <person name="Juenger T.E."/>
            <person name="Schmutz J."/>
        </authorList>
    </citation>
    <scope>NUCLEOTIDE SEQUENCE</scope>
    <source>
        <strain evidence="2">AP13</strain>
    </source>
</reference>
<feature type="region of interest" description="Disordered" evidence="1">
    <location>
        <begin position="66"/>
        <end position="95"/>
    </location>
</feature>
<dbReference type="Proteomes" id="UP000823388">
    <property type="component" value="Chromosome 3N"/>
</dbReference>
<comment type="caution">
    <text evidence="2">The sequence shown here is derived from an EMBL/GenBank/DDBJ whole genome shotgun (WGS) entry which is preliminary data.</text>
</comment>
<proteinExistence type="predicted"/>
<evidence type="ECO:0000313" key="2">
    <source>
        <dbReference type="EMBL" id="KAG2620076.1"/>
    </source>
</evidence>
<sequence length="290" mass="30246">MFMLIFCHPVHTETRRPLLALHLPLLAAFVASCSSSPWSSWLLPQTFLGSSLSHLLPPPMNQFPPPLPSHLSSLAAGPDARSGAPNNPARHGLCGSNARGSPCRAVPHPGPRHAPIHLAGCGRPRQPRVPADHARRASVRSGGSAEAEAQTPLHRLTAFVLLRLAAYARLLATPAPFVAGGGVDYGADAMMSQLRLASEDATLLEDLAGFAASLQAPAAASISAVSALLGSTRRDLLPLYHERAISVLAALTSSGAACGVPVNGAAAAWDIGSQNLFSGFHAQFKSVERE</sequence>
<dbReference type="EMBL" id="CM029042">
    <property type="protein sequence ID" value="KAG2620076.1"/>
    <property type="molecule type" value="Genomic_DNA"/>
</dbReference>
<protein>
    <submittedName>
        <fullName evidence="2">Uncharacterized protein</fullName>
    </submittedName>
</protein>
<dbReference type="AlphaFoldDB" id="A0A8T0UG64"/>
<evidence type="ECO:0000313" key="3">
    <source>
        <dbReference type="Proteomes" id="UP000823388"/>
    </source>
</evidence>
<evidence type="ECO:0000256" key="1">
    <source>
        <dbReference type="SAM" id="MobiDB-lite"/>
    </source>
</evidence>
<accession>A0A8T0UG64</accession>
<organism evidence="2 3">
    <name type="scientific">Panicum virgatum</name>
    <name type="common">Blackwell switchgrass</name>
    <dbReference type="NCBI Taxonomy" id="38727"/>
    <lineage>
        <taxon>Eukaryota</taxon>
        <taxon>Viridiplantae</taxon>
        <taxon>Streptophyta</taxon>
        <taxon>Embryophyta</taxon>
        <taxon>Tracheophyta</taxon>
        <taxon>Spermatophyta</taxon>
        <taxon>Magnoliopsida</taxon>
        <taxon>Liliopsida</taxon>
        <taxon>Poales</taxon>
        <taxon>Poaceae</taxon>
        <taxon>PACMAD clade</taxon>
        <taxon>Panicoideae</taxon>
        <taxon>Panicodae</taxon>
        <taxon>Paniceae</taxon>
        <taxon>Panicinae</taxon>
        <taxon>Panicum</taxon>
        <taxon>Panicum sect. Hiantes</taxon>
    </lineage>
</organism>
<gene>
    <name evidence="2" type="ORF">PVAP13_3NG179900</name>
</gene>
<name>A0A8T0UG64_PANVG</name>